<keyword evidence="3" id="KW-0732">Signal</keyword>
<gene>
    <name evidence="4" type="ORF">J2S10_000446</name>
</gene>
<protein>
    <submittedName>
        <fullName evidence="4">Uncharacterized protein</fullName>
    </submittedName>
</protein>
<proteinExistence type="predicted"/>
<dbReference type="RefSeq" id="WP_307404109.1">
    <property type="nucleotide sequence ID" value="NZ_JAUSTW010000001.1"/>
</dbReference>
<feature type="region of interest" description="Disordered" evidence="1">
    <location>
        <begin position="185"/>
        <end position="215"/>
    </location>
</feature>
<name>A0ABT9XPN7_9BACI</name>
<feature type="chain" id="PRO_5045566320" evidence="3">
    <location>
        <begin position="23"/>
        <end position="331"/>
    </location>
</feature>
<dbReference type="Proteomes" id="UP001224122">
    <property type="component" value="Unassembled WGS sequence"/>
</dbReference>
<evidence type="ECO:0000256" key="2">
    <source>
        <dbReference type="SAM" id="Phobius"/>
    </source>
</evidence>
<organism evidence="4 5">
    <name type="scientific">Neobacillus ginsengisoli</name>
    <dbReference type="NCBI Taxonomy" id="904295"/>
    <lineage>
        <taxon>Bacteria</taxon>
        <taxon>Bacillati</taxon>
        <taxon>Bacillota</taxon>
        <taxon>Bacilli</taxon>
        <taxon>Bacillales</taxon>
        <taxon>Bacillaceae</taxon>
        <taxon>Neobacillus</taxon>
    </lineage>
</organism>
<feature type="signal peptide" evidence="3">
    <location>
        <begin position="1"/>
        <end position="22"/>
    </location>
</feature>
<feature type="transmembrane region" description="Helical" evidence="2">
    <location>
        <begin position="238"/>
        <end position="257"/>
    </location>
</feature>
<feature type="compositionally biased region" description="Polar residues" evidence="1">
    <location>
        <begin position="185"/>
        <end position="212"/>
    </location>
</feature>
<evidence type="ECO:0000313" key="5">
    <source>
        <dbReference type="Proteomes" id="UP001224122"/>
    </source>
</evidence>
<reference evidence="4 5" key="1">
    <citation type="submission" date="2023-07" db="EMBL/GenBank/DDBJ databases">
        <title>Genomic Encyclopedia of Type Strains, Phase IV (KMG-IV): sequencing the most valuable type-strain genomes for metagenomic binning, comparative biology and taxonomic classification.</title>
        <authorList>
            <person name="Goeker M."/>
        </authorList>
    </citation>
    <scope>NUCLEOTIDE SEQUENCE [LARGE SCALE GENOMIC DNA]</scope>
    <source>
        <strain evidence="4 5">DSM 27594</strain>
    </source>
</reference>
<keyword evidence="2" id="KW-0812">Transmembrane</keyword>
<evidence type="ECO:0000256" key="3">
    <source>
        <dbReference type="SAM" id="SignalP"/>
    </source>
</evidence>
<evidence type="ECO:0000313" key="4">
    <source>
        <dbReference type="EMBL" id="MDQ0197341.1"/>
    </source>
</evidence>
<sequence>MIRKITLLFLGLMLLIPLNGLAASNSKITIDMNYLVVTTAEDGSTNISTMADYTNTGSEEYKGDGNTEGVLKVSLPADATNLSILDSKIAFKKTDTGFITTEPIPGNKSVGLQYTYRIPKGKAININFDYPVQIMQVLVPEGMGSVEFNGVVSSNQGLYNFDNKNYWEYSVEGIQVNKPFTLNYNKDKQPSANNTKRTDNTGDSAKSTSVSRSAPAFHNPGHIRMWEQSPLHNFNPHIFLIVLLVMIIAGISYYAYFRRKTKLVEERIGADKEEKAFKLLMAKQKAIMDKIIELEETFGNGEFSEAEYHAKLDAYKQHLVQVKLNLRKFIE</sequence>
<comment type="caution">
    <text evidence="4">The sequence shown here is derived from an EMBL/GenBank/DDBJ whole genome shotgun (WGS) entry which is preliminary data.</text>
</comment>
<evidence type="ECO:0000256" key="1">
    <source>
        <dbReference type="SAM" id="MobiDB-lite"/>
    </source>
</evidence>
<dbReference type="EMBL" id="JAUSTW010000001">
    <property type="protein sequence ID" value="MDQ0197341.1"/>
    <property type="molecule type" value="Genomic_DNA"/>
</dbReference>
<keyword evidence="2" id="KW-1133">Transmembrane helix</keyword>
<keyword evidence="2" id="KW-0472">Membrane</keyword>
<keyword evidence="5" id="KW-1185">Reference proteome</keyword>
<accession>A0ABT9XPN7</accession>